<dbReference type="SUPFAM" id="SSF46548">
    <property type="entry name" value="alpha-helical ferredoxin"/>
    <property type="match status" value="1"/>
</dbReference>
<dbReference type="InterPro" id="IPR051394">
    <property type="entry name" value="Glutamate_Synthase"/>
</dbReference>
<dbReference type="SUPFAM" id="SSF51971">
    <property type="entry name" value="Nucleotide-binding domain"/>
    <property type="match status" value="2"/>
</dbReference>
<keyword evidence="8" id="KW-1185">Reference proteome</keyword>
<protein>
    <submittedName>
        <fullName evidence="7">Glutamate synthase (NADPH/NADH) small chain</fullName>
    </submittedName>
</protein>
<keyword evidence="3" id="KW-0314">Glutamate biosynthesis</keyword>
<dbReference type="GO" id="GO:0051536">
    <property type="term" value="F:iron-sulfur cluster binding"/>
    <property type="evidence" value="ECO:0007669"/>
    <property type="project" value="InterPro"/>
</dbReference>
<feature type="domain" description="FAD/NAD(P)-binding" evidence="5">
    <location>
        <begin position="146"/>
        <end position="462"/>
    </location>
</feature>
<gene>
    <name evidence="7" type="ORF">SAMN04489717_0243</name>
</gene>
<evidence type="ECO:0000259" key="5">
    <source>
        <dbReference type="Pfam" id="PF07992"/>
    </source>
</evidence>
<dbReference type="STRING" id="117157.SAMN04489717_0243"/>
<dbReference type="Pfam" id="PF07992">
    <property type="entry name" value="Pyr_redox_2"/>
    <property type="match status" value="1"/>
</dbReference>
<evidence type="ECO:0000256" key="1">
    <source>
        <dbReference type="ARBA" id="ARBA00022605"/>
    </source>
</evidence>
<organism evidence="7 8">
    <name type="scientific">Actinopolymorpha singaporensis</name>
    <dbReference type="NCBI Taxonomy" id="117157"/>
    <lineage>
        <taxon>Bacteria</taxon>
        <taxon>Bacillati</taxon>
        <taxon>Actinomycetota</taxon>
        <taxon>Actinomycetes</taxon>
        <taxon>Propionibacteriales</taxon>
        <taxon>Actinopolymorphaceae</taxon>
        <taxon>Actinopolymorpha</taxon>
    </lineage>
</organism>
<feature type="domain" description="Dihydroprymidine dehydrogenase" evidence="6">
    <location>
        <begin position="27"/>
        <end position="132"/>
    </location>
</feature>
<dbReference type="InterPro" id="IPR009051">
    <property type="entry name" value="Helical_ferredxn"/>
</dbReference>
<evidence type="ECO:0000259" key="6">
    <source>
        <dbReference type="Pfam" id="PF14691"/>
    </source>
</evidence>
<evidence type="ECO:0000313" key="8">
    <source>
        <dbReference type="Proteomes" id="UP000198983"/>
    </source>
</evidence>
<dbReference type="InterPro" id="IPR028261">
    <property type="entry name" value="DPD_II"/>
</dbReference>
<dbReference type="PRINTS" id="PR00419">
    <property type="entry name" value="ADXRDTASE"/>
</dbReference>
<sequence length="490" mass="53634">MPAEPWGFLHHARVEFRKRPIAERLRDWRAVLQPPLTETARTQAARCMDCGVPFCHAGCPLGNLIPEWNEYVARGEWHRALDSLHATNNFPEFTGWLCPAPCEPACVLAINAAPVSIKQVELAIIEHAWARDWVAPCPAPVRTGRRIAVVGSGPAGLAAAQQLARAGHDVHVFERDDRIGGLLRYGIPDFKLEKRVVDRRLGQLAAEGVRFRPGVDAGKDVSGEWLRARYDAVVLAVGALRPRELDLPGRGLAGIHQAMDYLPQANRVEAGDLRTPAIDANGSHVVIIGGGDTAADCLGTANRQGAVEVRQLDHNPRPPELRDEESNPWPQWPRVHRVSPAHEEGVVEDWSREVVAFEGDELGHVRQVRTAVVERRFDARGHRWFHVVRDSEEDLPADLVLLAAGFVGPDSAPLLDQLDVELDPRTGTVLVDDGWETTTPGVFCCGDAQRGASLVVWAIAEGRACAARVDHDLTGRGVLPDPVAPSSRPL</sequence>
<dbReference type="AlphaFoldDB" id="A0A1H1LBN0"/>
<dbReference type="OrthoDB" id="9803192at2"/>
<dbReference type="NCBIfam" id="TIGR01317">
    <property type="entry name" value="GOGAT_sm_gam"/>
    <property type="match status" value="1"/>
</dbReference>
<dbReference type="InterPro" id="IPR023753">
    <property type="entry name" value="FAD/NAD-binding_dom"/>
</dbReference>
<dbReference type="GO" id="GO:0006537">
    <property type="term" value="P:glutamate biosynthetic process"/>
    <property type="evidence" value="ECO:0007669"/>
    <property type="project" value="UniProtKB-KW"/>
</dbReference>
<dbReference type="RefSeq" id="WP_092649755.1">
    <property type="nucleotide sequence ID" value="NZ_LT629732.1"/>
</dbReference>
<dbReference type="PANTHER" id="PTHR43100:SF1">
    <property type="entry name" value="GLUTAMATE SYNTHASE [NADPH] SMALL CHAIN"/>
    <property type="match status" value="1"/>
</dbReference>
<dbReference type="Gene3D" id="1.10.1060.10">
    <property type="entry name" value="Alpha-helical ferredoxin"/>
    <property type="match status" value="1"/>
</dbReference>
<dbReference type="Pfam" id="PF14691">
    <property type="entry name" value="Fer4_20"/>
    <property type="match status" value="1"/>
</dbReference>
<comment type="pathway">
    <text evidence="4">Amino-acid biosynthesis.</text>
</comment>
<dbReference type="Proteomes" id="UP000198983">
    <property type="component" value="Chromosome I"/>
</dbReference>
<reference evidence="7 8" key="1">
    <citation type="submission" date="2016-10" db="EMBL/GenBank/DDBJ databases">
        <authorList>
            <person name="de Groot N.N."/>
        </authorList>
    </citation>
    <scope>NUCLEOTIDE SEQUENCE [LARGE SCALE GENOMIC DNA]</scope>
    <source>
        <strain evidence="7 8">DSM 22024</strain>
    </source>
</reference>
<dbReference type="PANTHER" id="PTHR43100">
    <property type="entry name" value="GLUTAMATE SYNTHASE [NADPH] SMALL CHAIN"/>
    <property type="match status" value="1"/>
</dbReference>
<name>A0A1H1LBN0_9ACTN</name>
<keyword evidence="2" id="KW-0560">Oxidoreductase</keyword>
<accession>A0A1H1LBN0</accession>
<proteinExistence type="predicted"/>
<evidence type="ECO:0000256" key="3">
    <source>
        <dbReference type="ARBA" id="ARBA00023164"/>
    </source>
</evidence>
<keyword evidence="1" id="KW-0028">Amino-acid biosynthesis</keyword>
<dbReference type="InterPro" id="IPR036188">
    <property type="entry name" value="FAD/NAD-bd_sf"/>
</dbReference>
<dbReference type="EMBL" id="LT629732">
    <property type="protein sequence ID" value="SDR71964.1"/>
    <property type="molecule type" value="Genomic_DNA"/>
</dbReference>
<dbReference type="Gene3D" id="3.50.50.60">
    <property type="entry name" value="FAD/NAD(P)-binding domain"/>
    <property type="match status" value="2"/>
</dbReference>
<dbReference type="InterPro" id="IPR006005">
    <property type="entry name" value="Glut_synth_ssu1"/>
</dbReference>
<evidence type="ECO:0000256" key="2">
    <source>
        <dbReference type="ARBA" id="ARBA00023002"/>
    </source>
</evidence>
<evidence type="ECO:0000256" key="4">
    <source>
        <dbReference type="ARBA" id="ARBA00029440"/>
    </source>
</evidence>
<evidence type="ECO:0000313" key="7">
    <source>
        <dbReference type="EMBL" id="SDR71964.1"/>
    </source>
</evidence>
<dbReference type="GO" id="GO:0016639">
    <property type="term" value="F:oxidoreductase activity, acting on the CH-NH2 group of donors, NAD or NADP as acceptor"/>
    <property type="evidence" value="ECO:0007669"/>
    <property type="project" value="InterPro"/>
</dbReference>